<protein>
    <submittedName>
        <fullName evidence="2">Uncharacterized protein</fullName>
    </submittedName>
</protein>
<dbReference type="Proteomes" id="UP001153076">
    <property type="component" value="Unassembled WGS sequence"/>
</dbReference>
<keyword evidence="3" id="KW-1185">Reference proteome</keyword>
<accession>A0A9Q1QBE5</accession>
<dbReference type="EMBL" id="JAKOGI010000424">
    <property type="protein sequence ID" value="KAJ8435271.1"/>
    <property type="molecule type" value="Genomic_DNA"/>
</dbReference>
<evidence type="ECO:0000256" key="1">
    <source>
        <dbReference type="SAM" id="MobiDB-lite"/>
    </source>
</evidence>
<feature type="region of interest" description="Disordered" evidence="1">
    <location>
        <begin position="23"/>
        <end position="52"/>
    </location>
</feature>
<name>A0A9Q1QBE5_9CARY</name>
<reference evidence="2" key="1">
    <citation type="submission" date="2022-04" db="EMBL/GenBank/DDBJ databases">
        <title>Carnegiea gigantea Genome sequencing and assembly v2.</title>
        <authorList>
            <person name="Copetti D."/>
            <person name="Sanderson M.J."/>
            <person name="Burquez A."/>
            <person name="Wojciechowski M.F."/>
        </authorList>
    </citation>
    <scope>NUCLEOTIDE SEQUENCE</scope>
    <source>
        <strain evidence="2">SGP5-SGP5p</strain>
        <tissue evidence="2">Aerial part</tissue>
    </source>
</reference>
<evidence type="ECO:0000313" key="3">
    <source>
        <dbReference type="Proteomes" id="UP001153076"/>
    </source>
</evidence>
<gene>
    <name evidence="2" type="ORF">Cgig2_026010</name>
</gene>
<proteinExistence type="predicted"/>
<dbReference type="AlphaFoldDB" id="A0A9Q1QBE5"/>
<sequence>MGKRYFFSRVILFKEATTFGFEKWEPSPSKGSEREGAPGKTNPSATTSRVGSAGVHPLFQSIELPRAPGVACGEELVDVSSEEELEDDRPKEDQKLIWGSNMRGGLHLGHSSCLEIIHKVSYSDFPWVRNLLLNTKDAGSGRILAPRPQGGVGHNNRHYIGNLFGFPKLILWGDVHHHPAINKSWEAGKLRMLAHTLRTDRHLRGVPTR</sequence>
<organism evidence="2 3">
    <name type="scientific">Carnegiea gigantea</name>
    <dbReference type="NCBI Taxonomy" id="171969"/>
    <lineage>
        <taxon>Eukaryota</taxon>
        <taxon>Viridiplantae</taxon>
        <taxon>Streptophyta</taxon>
        <taxon>Embryophyta</taxon>
        <taxon>Tracheophyta</taxon>
        <taxon>Spermatophyta</taxon>
        <taxon>Magnoliopsida</taxon>
        <taxon>eudicotyledons</taxon>
        <taxon>Gunneridae</taxon>
        <taxon>Pentapetalae</taxon>
        <taxon>Caryophyllales</taxon>
        <taxon>Cactineae</taxon>
        <taxon>Cactaceae</taxon>
        <taxon>Cactoideae</taxon>
        <taxon>Echinocereeae</taxon>
        <taxon>Carnegiea</taxon>
    </lineage>
</organism>
<comment type="caution">
    <text evidence="2">The sequence shown here is derived from an EMBL/GenBank/DDBJ whole genome shotgun (WGS) entry which is preliminary data.</text>
</comment>
<evidence type="ECO:0000313" key="2">
    <source>
        <dbReference type="EMBL" id="KAJ8435271.1"/>
    </source>
</evidence>
<feature type="compositionally biased region" description="Polar residues" evidence="1">
    <location>
        <begin position="41"/>
        <end position="50"/>
    </location>
</feature>